<dbReference type="PANTHER" id="PTHR33221:SF15">
    <property type="entry name" value="HTH-TYPE TRANSCRIPTIONAL REGULATOR YWGB-RELATED"/>
    <property type="match status" value="1"/>
</dbReference>
<dbReference type="OrthoDB" id="3242805at2"/>
<proteinExistence type="predicted"/>
<dbReference type="GO" id="GO:0003677">
    <property type="term" value="F:DNA binding"/>
    <property type="evidence" value="ECO:0007669"/>
    <property type="project" value="UniProtKB-KW"/>
</dbReference>
<keyword evidence="2" id="KW-1185">Reference proteome</keyword>
<dbReference type="EMBL" id="QGDL01000009">
    <property type="protein sequence ID" value="PWJ28275.1"/>
    <property type="molecule type" value="Genomic_DNA"/>
</dbReference>
<dbReference type="InterPro" id="IPR000944">
    <property type="entry name" value="Tscrpt_reg_Rrf2"/>
</dbReference>
<dbReference type="AlphaFoldDB" id="A0A2Y9BGP3"/>
<accession>A0A2Y9BGP3</accession>
<evidence type="ECO:0000313" key="2">
    <source>
        <dbReference type="Proteomes" id="UP000245845"/>
    </source>
</evidence>
<evidence type="ECO:0000313" key="1">
    <source>
        <dbReference type="EMBL" id="PWJ28275.1"/>
    </source>
</evidence>
<dbReference type="Gene3D" id="1.10.10.10">
    <property type="entry name" value="Winged helix-like DNA-binding domain superfamily/Winged helix DNA-binding domain"/>
    <property type="match status" value="1"/>
</dbReference>
<dbReference type="Pfam" id="PF02082">
    <property type="entry name" value="Rrf2"/>
    <property type="match status" value="1"/>
</dbReference>
<comment type="caution">
    <text evidence="1">The sequence shown here is derived from an EMBL/GenBank/DDBJ whole genome shotgun (WGS) entry which is preliminary data.</text>
</comment>
<dbReference type="GO" id="GO:0003700">
    <property type="term" value="F:DNA-binding transcription factor activity"/>
    <property type="evidence" value="ECO:0007669"/>
    <property type="project" value="TreeGrafter"/>
</dbReference>
<dbReference type="PROSITE" id="PS51197">
    <property type="entry name" value="HTH_RRF2_2"/>
    <property type="match status" value="1"/>
</dbReference>
<dbReference type="Proteomes" id="UP000245845">
    <property type="component" value="Unassembled WGS sequence"/>
</dbReference>
<keyword evidence="1" id="KW-0238">DNA-binding</keyword>
<name>A0A2Y9BGP3_9FIRM</name>
<gene>
    <name evidence="1" type="ORF">A8806_109155</name>
</gene>
<dbReference type="GO" id="GO:0005829">
    <property type="term" value="C:cytosol"/>
    <property type="evidence" value="ECO:0007669"/>
    <property type="project" value="TreeGrafter"/>
</dbReference>
<dbReference type="InterPro" id="IPR036390">
    <property type="entry name" value="WH_DNA-bd_sf"/>
</dbReference>
<dbReference type="SUPFAM" id="SSF46785">
    <property type="entry name" value="Winged helix' DNA-binding domain"/>
    <property type="match status" value="1"/>
</dbReference>
<dbReference type="InterPro" id="IPR036388">
    <property type="entry name" value="WH-like_DNA-bd_sf"/>
</dbReference>
<reference evidence="1 2" key="1">
    <citation type="submission" date="2018-05" db="EMBL/GenBank/DDBJ databases">
        <title>The Hungate 1000. A catalogue of reference genomes from the rumen microbiome.</title>
        <authorList>
            <person name="Kelly W."/>
        </authorList>
    </citation>
    <scope>NUCLEOTIDE SEQUENCE [LARGE SCALE GENOMIC DNA]</scope>
    <source>
        <strain evidence="1 2">NLAE-zl-C242</strain>
    </source>
</reference>
<dbReference type="PANTHER" id="PTHR33221">
    <property type="entry name" value="WINGED HELIX-TURN-HELIX TRANSCRIPTIONAL REGULATOR, RRF2 FAMILY"/>
    <property type="match status" value="1"/>
</dbReference>
<sequence length="142" mass="15818">MNSEFIVAVHAMVFLHHKTGTISSEVLAQNICTNPVRVRRVMAKLKKAGLAETHEGRANGGYAYYKSKTVTLGDISRALDVQFADSSWHSGDRDNECMIASGMSDYMDSLYSKLNEMCSGYLNTITIADVEEYLKNKKEGRL</sequence>
<organism evidence="1 2">
    <name type="scientific">Faecalicatena orotica</name>
    <dbReference type="NCBI Taxonomy" id="1544"/>
    <lineage>
        <taxon>Bacteria</taxon>
        <taxon>Bacillati</taxon>
        <taxon>Bacillota</taxon>
        <taxon>Clostridia</taxon>
        <taxon>Lachnospirales</taxon>
        <taxon>Lachnospiraceae</taxon>
        <taxon>Faecalicatena</taxon>
    </lineage>
</organism>
<protein>
    <submittedName>
        <fullName evidence="1">DNA-binding IscR family transcriptional regulator</fullName>
    </submittedName>
</protein>
<dbReference type="RefSeq" id="WP_109732076.1">
    <property type="nucleotide sequence ID" value="NZ_BAAACK010000009.1"/>
</dbReference>